<dbReference type="EMBL" id="BAABAU010000001">
    <property type="protein sequence ID" value="GAA4266029.1"/>
    <property type="molecule type" value="Genomic_DNA"/>
</dbReference>
<accession>A0ABP8E1E6</accession>
<evidence type="ECO:0000313" key="2">
    <source>
        <dbReference type="Proteomes" id="UP001501594"/>
    </source>
</evidence>
<proteinExistence type="predicted"/>
<sequence>MTLASTEKTEMVRIDAGHEIPDDNFALLGRPHGSRPDFKVVCLNRRSDVTNEDHLLRFGRDLAAFDIRHVRIVDDLGNRWLTMASTS</sequence>
<keyword evidence="2" id="KW-1185">Reference proteome</keyword>
<comment type="caution">
    <text evidence="1">The sequence shown here is derived from an EMBL/GenBank/DDBJ whole genome shotgun (WGS) entry which is preliminary data.</text>
</comment>
<reference evidence="2" key="1">
    <citation type="journal article" date="2019" name="Int. J. Syst. Evol. Microbiol.">
        <title>The Global Catalogue of Microorganisms (GCM) 10K type strain sequencing project: providing services to taxonomists for standard genome sequencing and annotation.</title>
        <authorList>
            <consortium name="The Broad Institute Genomics Platform"/>
            <consortium name="The Broad Institute Genome Sequencing Center for Infectious Disease"/>
            <person name="Wu L."/>
            <person name="Ma J."/>
        </authorList>
    </citation>
    <scope>NUCLEOTIDE SEQUENCE [LARGE SCALE GENOMIC DNA]</scope>
    <source>
        <strain evidence="2">JCM 17442</strain>
    </source>
</reference>
<gene>
    <name evidence="1" type="ORF">GCM10022256_16410</name>
</gene>
<organism evidence="1 2">
    <name type="scientific">Frondihabitans peucedani</name>
    <dbReference type="NCBI Taxonomy" id="598626"/>
    <lineage>
        <taxon>Bacteria</taxon>
        <taxon>Bacillati</taxon>
        <taxon>Actinomycetota</taxon>
        <taxon>Actinomycetes</taxon>
        <taxon>Micrococcales</taxon>
        <taxon>Microbacteriaceae</taxon>
        <taxon>Frondihabitans</taxon>
    </lineage>
</organism>
<name>A0ABP8E1E6_9MICO</name>
<evidence type="ECO:0000313" key="1">
    <source>
        <dbReference type="EMBL" id="GAA4266029.1"/>
    </source>
</evidence>
<protein>
    <submittedName>
        <fullName evidence="1">Uncharacterized protein</fullName>
    </submittedName>
</protein>
<dbReference type="Proteomes" id="UP001501594">
    <property type="component" value="Unassembled WGS sequence"/>
</dbReference>